<name>W6JXE0_9MICO</name>
<dbReference type="InterPro" id="IPR036265">
    <property type="entry name" value="HIT-like_sf"/>
</dbReference>
<dbReference type="EMBL" id="CAJA01000174">
    <property type="protein sequence ID" value="CCH73305.1"/>
    <property type="molecule type" value="Genomic_DNA"/>
</dbReference>
<comment type="caution">
    <text evidence="1">The sequence shown here is derived from an EMBL/GenBank/DDBJ whole genome shotgun (WGS) entry which is preliminary data.</text>
</comment>
<dbReference type="RefSeq" id="WP_048698813.1">
    <property type="nucleotide sequence ID" value="NZ_HG764815.1"/>
</dbReference>
<accession>W6JXE0</accession>
<proteinExistence type="predicted"/>
<dbReference type="Proteomes" id="UP000035763">
    <property type="component" value="Unassembled WGS sequence"/>
</dbReference>
<keyword evidence="2" id="KW-1185">Reference proteome</keyword>
<evidence type="ECO:0000313" key="1">
    <source>
        <dbReference type="EMBL" id="CCH73305.1"/>
    </source>
</evidence>
<gene>
    <name evidence="1" type="ORF">BN11_2550005</name>
</gene>
<dbReference type="SUPFAM" id="SSF54197">
    <property type="entry name" value="HIT-like"/>
    <property type="match status" value="1"/>
</dbReference>
<organism evidence="1 2">
    <name type="scientific">Nostocoides australiense Ben110</name>
    <dbReference type="NCBI Taxonomy" id="1193182"/>
    <lineage>
        <taxon>Bacteria</taxon>
        <taxon>Bacillati</taxon>
        <taxon>Actinomycetota</taxon>
        <taxon>Actinomycetes</taxon>
        <taxon>Micrococcales</taxon>
        <taxon>Intrasporangiaceae</taxon>
        <taxon>Nostocoides</taxon>
    </lineage>
</organism>
<sequence>MPESIEQFHARVLAAQGTAGGRFPLPEDGYTTWASFPFDGELTVKPIGPLAAEERPREGDDPADCHCAPGATPSPDWPVRWRDALWQINQAPPSGSPLILILEPREHGDLGDLSRERAAEYGVLSVLIAQGMESLPSVGRCQIGRYGDGGAHAHVWFIARPARMPEVRGTFNILWDDLLPPTPRDVLRENADAVLGHVFAAYGGDLLDG</sequence>
<evidence type="ECO:0000313" key="2">
    <source>
        <dbReference type="Proteomes" id="UP000035763"/>
    </source>
</evidence>
<dbReference type="AlphaFoldDB" id="W6JXE0"/>
<reference evidence="1 2" key="1">
    <citation type="journal article" date="2013" name="ISME J.">
        <title>A metabolic model for members of the genus Tetrasphaera involved in enhanced biological phosphorus removal.</title>
        <authorList>
            <person name="Kristiansen R."/>
            <person name="Nguyen H.T.T."/>
            <person name="Saunders A.M."/>
            <person name="Nielsen J.L."/>
            <person name="Wimmer R."/>
            <person name="Le V.Q."/>
            <person name="McIlroy S.J."/>
            <person name="Petrovski S."/>
            <person name="Seviour R.J."/>
            <person name="Calteau A."/>
            <person name="Nielsen K.L."/>
            <person name="Nielsen P.H."/>
        </authorList>
    </citation>
    <scope>NUCLEOTIDE SEQUENCE [LARGE SCALE GENOMIC DNA]</scope>
    <source>
        <strain evidence="1 2">Ben110</strain>
    </source>
</reference>
<evidence type="ECO:0008006" key="3">
    <source>
        <dbReference type="Google" id="ProtNLM"/>
    </source>
</evidence>
<dbReference type="STRING" id="1193182.BN11_2550005"/>
<dbReference type="OrthoDB" id="3867598at2"/>
<protein>
    <recommendedName>
        <fullName evidence="3">HIT domain-containing protein</fullName>
    </recommendedName>
</protein>